<dbReference type="STRING" id="1111728.GCA_000427805_02867"/>
<evidence type="ECO:0000313" key="2">
    <source>
        <dbReference type="Proteomes" id="UP000224974"/>
    </source>
</evidence>
<name>A0A2C6DKG5_9GAMM</name>
<dbReference type="AlphaFoldDB" id="A0A2C6DKG5"/>
<proteinExistence type="predicted"/>
<comment type="caution">
    <text evidence="1">The sequence shown here is derived from an EMBL/GenBank/DDBJ whole genome shotgun (WGS) entry which is preliminary data.</text>
</comment>
<keyword evidence="2" id="KW-1185">Reference proteome</keyword>
<dbReference type="Proteomes" id="UP000224974">
    <property type="component" value="Unassembled WGS sequence"/>
</dbReference>
<gene>
    <name evidence="1" type="ORF">CRN84_21535</name>
</gene>
<dbReference type="OrthoDB" id="7831428at2"/>
<protein>
    <submittedName>
        <fullName evidence="1">Type VI secretion system-associated protein TagO</fullName>
    </submittedName>
</protein>
<sequence length="250" mass="27727">MNLWQRLNNLMAMSVAHPDLQRYRPLFNQGSLKMNNVIQYSILAFCLSIGSALAEPTDVEKLSALAACSKESSALNRLDCYDSVMRPLAVVINTDAQIKRSQSWLSAYAQEKDRHENDTDFLVTNSGGDNPKVLLTSPALGRQPPRPVLVFSCIDNITRMQIMLAAPMTNDSSAITLRTGKEIIKTNWFSRDNGYVFEASRGLPGIQEIQRLIHGDTLTIESSDPSLNGLVFNLSTLPQAIAPLRSACRW</sequence>
<accession>A0A2C6DKG5</accession>
<dbReference type="NCBIfam" id="TIGR03360">
    <property type="entry name" value="VI_minor_1"/>
    <property type="match status" value="1"/>
</dbReference>
<reference evidence="2" key="1">
    <citation type="submission" date="2017-09" db="EMBL/GenBank/DDBJ databases">
        <title>FDA dAtabase for Regulatory Grade micrObial Sequences (FDA-ARGOS): Supporting development and validation of Infectious Disease Dx tests.</title>
        <authorList>
            <person name="Minogue T."/>
            <person name="Wolcott M."/>
            <person name="Wasieloski L."/>
            <person name="Aguilar W."/>
            <person name="Moore D."/>
            <person name="Tallon L."/>
            <person name="Sadzewicz L."/>
            <person name="Ott S."/>
            <person name="Zhao X."/>
            <person name="Nagaraj S."/>
            <person name="Vavikolanu K."/>
            <person name="Aluvathingal J."/>
            <person name="Nadendla S."/>
            <person name="Sichtig H."/>
        </authorList>
    </citation>
    <scope>NUCLEOTIDE SEQUENCE [LARGE SCALE GENOMIC DNA]</scope>
    <source>
        <strain evidence="2">FDAARGOS_387</strain>
    </source>
</reference>
<dbReference type="Pfam" id="PF11319">
    <property type="entry name" value="VasI"/>
    <property type="match status" value="1"/>
</dbReference>
<evidence type="ECO:0000313" key="1">
    <source>
        <dbReference type="EMBL" id="PHI31726.1"/>
    </source>
</evidence>
<organism evidence="1 2">
    <name type="scientific">Budvicia aquatica</name>
    <dbReference type="NCBI Taxonomy" id="82979"/>
    <lineage>
        <taxon>Bacteria</taxon>
        <taxon>Pseudomonadati</taxon>
        <taxon>Pseudomonadota</taxon>
        <taxon>Gammaproteobacteria</taxon>
        <taxon>Enterobacterales</taxon>
        <taxon>Budviciaceae</taxon>
        <taxon>Budvicia</taxon>
    </lineage>
</organism>
<dbReference type="EMBL" id="PDDX01000001">
    <property type="protein sequence ID" value="PHI31726.1"/>
    <property type="molecule type" value="Genomic_DNA"/>
</dbReference>
<dbReference type="InterPro" id="IPR017738">
    <property type="entry name" value="T6SS-assoc_VCA0118"/>
</dbReference>